<evidence type="ECO:0000256" key="1">
    <source>
        <dbReference type="SAM" id="MobiDB-lite"/>
    </source>
</evidence>
<dbReference type="WBParaSite" id="SVE_0392300.1">
    <property type="protein sequence ID" value="SVE_0392300.1"/>
    <property type="gene ID" value="SVE_0392300"/>
</dbReference>
<dbReference type="STRING" id="75913.A0A0K0F533"/>
<evidence type="ECO:0000313" key="2">
    <source>
        <dbReference type="Proteomes" id="UP000035680"/>
    </source>
</evidence>
<keyword evidence="2" id="KW-1185">Reference proteome</keyword>
<dbReference type="Proteomes" id="UP000035680">
    <property type="component" value="Unassembled WGS sequence"/>
</dbReference>
<organism evidence="2 3">
    <name type="scientific">Strongyloides venezuelensis</name>
    <name type="common">Threadworm</name>
    <dbReference type="NCBI Taxonomy" id="75913"/>
    <lineage>
        <taxon>Eukaryota</taxon>
        <taxon>Metazoa</taxon>
        <taxon>Ecdysozoa</taxon>
        <taxon>Nematoda</taxon>
        <taxon>Chromadorea</taxon>
        <taxon>Rhabditida</taxon>
        <taxon>Tylenchina</taxon>
        <taxon>Panagrolaimomorpha</taxon>
        <taxon>Strongyloidoidea</taxon>
        <taxon>Strongyloididae</taxon>
        <taxon>Strongyloides</taxon>
    </lineage>
</organism>
<name>A0A0K0F533_STRVS</name>
<evidence type="ECO:0000313" key="3">
    <source>
        <dbReference type="WBParaSite" id="SVE_0392300.1"/>
    </source>
</evidence>
<accession>A0A0K0F533</accession>
<sequence length="88" mass="10065">MVRNKIEDPIEHRINKGRRFEALIWALKNIQWRDLDSDAEPMDETFGLLAIEDSPESIVEDLEADGQHHLDNIEQSSSPLASPVTKKN</sequence>
<reference evidence="2" key="1">
    <citation type="submission" date="2014-07" db="EMBL/GenBank/DDBJ databases">
        <authorList>
            <person name="Martin A.A"/>
            <person name="De Silva N."/>
        </authorList>
    </citation>
    <scope>NUCLEOTIDE SEQUENCE</scope>
</reference>
<protein>
    <submittedName>
        <fullName evidence="3">Uncharacterized protein</fullName>
    </submittedName>
</protein>
<feature type="region of interest" description="Disordered" evidence="1">
    <location>
        <begin position="66"/>
        <end position="88"/>
    </location>
</feature>
<proteinExistence type="predicted"/>
<dbReference type="AlphaFoldDB" id="A0A0K0F533"/>
<reference evidence="3" key="2">
    <citation type="submission" date="2015-08" db="UniProtKB">
        <authorList>
            <consortium name="WormBaseParasite"/>
        </authorList>
    </citation>
    <scope>IDENTIFICATION</scope>
</reference>